<dbReference type="Pfam" id="PF18431">
    <property type="entry name" value="RNAse_A_bac"/>
    <property type="match status" value="1"/>
</dbReference>
<gene>
    <name evidence="2" type="ORF">VSA01S_27780</name>
</gene>
<keyword evidence="3" id="KW-1185">Reference proteome</keyword>
<accession>A0A511QHP9</accession>
<dbReference type="InterPro" id="IPR041436">
    <property type="entry name" value="RNAse_A_bac"/>
</dbReference>
<sequence length="736" mass="82605">MTEVITGIIKIIKNMKKIVKKISDYIKHHLITMIVVAIVYNINITSSYGSILQNEHIDVSQQCSYMSDNSTLHNISVPSNFATLRSIPAYTIVATNYTNWANWLDSGNWGWRNNGIYQSVYNWAYFDENESIVRSFAAEREGSNIYLAIPTATSVNGLSGYGYIFTLISGDSNYRCIEPIFAISISDSGEVHSFSYDIPFNQWHIADNMDYKTFVNEGIEGERAELTIKHVYNSLEYLNSRDNLININSIDISRTPFSLLGMNSSMVIYDPEVSRINFSTISLSEYKQPYYGNQIFTSHRWGRESSGSYEYVIKHIQEDPIQGTPEHFIAIAPLKDGSSAVVKVRFERQDSHELFLTVETLLTSVIEQHYRYQSDDAAKFLYENISDVTLEKLRSEILPDDYLDSPSLYGLDLQPSTIQVGNLSIMINAYEEAQTNARLKGNYYGAQKVQNIINELKSSRYNIRLSELQNEAISFAIGVIGDAISAAISKPRVITGDAIVPINSSDESYIHGPKFRQFKSGPPLPEFGGLPEAQDLENNPIITRQSRKVAVGFVDGRYQLITRKSDHTMVIYDPQSLEGGYANIVKSGPNSFMRIGLKGGGATLDQEPQIVPGGGLHKHEQHNGHLIALHVRKTVADLRARLRDKRYLSAASSFTDLDIAERSVAKALNSKSSSINNFLTRKENRHVIYYDYGSPVGMVVKRGSLTPIYTSKLQVVLEYCPASPVGYRIVTGYPTI</sequence>
<dbReference type="RefSeq" id="WP_050567338.1">
    <property type="nucleotide sequence ID" value="NZ_BAOJ01000052.1"/>
</dbReference>
<reference evidence="2 3" key="1">
    <citation type="submission" date="2019-07" db="EMBL/GenBank/DDBJ databases">
        <title>Whole genome shotgun sequence of Vibrio sagamiensis NBRC 104589.</title>
        <authorList>
            <person name="Hosoyama A."/>
            <person name="Uohara A."/>
            <person name="Ohji S."/>
            <person name="Ichikawa N."/>
        </authorList>
    </citation>
    <scope>NUCLEOTIDE SEQUENCE [LARGE SCALE GENOMIC DNA]</scope>
    <source>
        <strain evidence="2 3">NBRC 104589</strain>
    </source>
</reference>
<organism evidence="2 3">
    <name type="scientific">Vibrio sagamiensis NBRC 104589</name>
    <dbReference type="NCBI Taxonomy" id="1219064"/>
    <lineage>
        <taxon>Bacteria</taxon>
        <taxon>Pseudomonadati</taxon>
        <taxon>Pseudomonadota</taxon>
        <taxon>Gammaproteobacteria</taxon>
        <taxon>Vibrionales</taxon>
        <taxon>Vibrionaceae</taxon>
        <taxon>Vibrio</taxon>
    </lineage>
</organism>
<evidence type="ECO:0000313" key="2">
    <source>
        <dbReference type="EMBL" id="GEM76666.1"/>
    </source>
</evidence>
<comment type="caution">
    <text evidence="2">The sequence shown here is derived from an EMBL/GenBank/DDBJ whole genome shotgun (WGS) entry which is preliminary data.</text>
</comment>
<proteinExistence type="predicted"/>
<dbReference type="CDD" id="cd20684">
    <property type="entry name" value="CdiA-CT_Yk_RNaseA-like"/>
    <property type="match status" value="1"/>
</dbReference>
<evidence type="ECO:0000313" key="3">
    <source>
        <dbReference type="Proteomes" id="UP000321922"/>
    </source>
</evidence>
<dbReference type="EMBL" id="BJXJ01000029">
    <property type="protein sequence ID" value="GEM76666.1"/>
    <property type="molecule type" value="Genomic_DNA"/>
</dbReference>
<protein>
    <recommendedName>
        <fullName evidence="1">Bacterial CdiA-CT RNAse A domain-containing protein</fullName>
    </recommendedName>
</protein>
<dbReference type="OrthoDB" id="9816400at2"/>
<dbReference type="AlphaFoldDB" id="A0A511QHP9"/>
<evidence type="ECO:0000259" key="1">
    <source>
        <dbReference type="Pfam" id="PF18431"/>
    </source>
</evidence>
<name>A0A511QHP9_9VIBR</name>
<dbReference type="Proteomes" id="UP000321922">
    <property type="component" value="Unassembled WGS sequence"/>
</dbReference>
<feature type="domain" description="Bacterial CdiA-CT RNAse A" evidence="1">
    <location>
        <begin position="624"/>
        <end position="734"/>
    </location>
</feature>